<dbReference type="Pfam" id="PF01053">
    <property type="entry name" value="Cys_Met_Meta_PP"/>
    <property type="match status" value="1"/>
</dbReference>
<keyword evidence="3 7" id="KW-0808">Transferase</keyword>
<organism evidence="7 8">
    <name type="scientific">Methylobacterium radiodurans</name>
    <dbReference type="NCBI Taxonomy" id="2202828"/>
    <lineage>
        <taxon>Bacteria</taxon>
        <taxon>Pseudomonadati</taxon>
        <taxon>Pseudomonadota</taxon>
        <taxon>Alphaproteobacteria</taxon>
        <taxon>Hyphomicrobiales</taxon>
        <taxon>Methylobacteriaceae</taxon>
        <taxon>Methylobacterium</taxon>
    </lineage>
</organism>
<name>A0A2U8VSJ0_9HYPH</name>
<dbReference type="Gene3D" id="3.40.640.10">
    <property type="entry name" value="Type I PLP-dependent aspartate aminotransferase-like (Major domain)"/>
    <property type="match status" value="1"/>
</dbReference>
<dbReference type="EMBL" id="CP029551">
    <property type="protein sequence ID" value="AWN36759.1"/>
    <property type="molecule type" value="Genomic_DNA"/>
</dbReference>
<evidence type="ECO:0000256" key="2">
    <source>
        <dbReference type="ARBA" id="ARBA00009077"/>
    </source>
</evidence>
<dbReference type="InterPro" id="IPR015424">
    <property type="entry name" value="PyrdxlP-dep_Trfase"/>
</dbReference>
<dbReference type="GO" id="GO:0003961">
    <property type="term" value="F:O-acetylhomoserine aminocarboxypropyltransferase activity"/>
    <property type="evidence" value="ECO:0007669"/>
    <property type="project" value="TreeGrafter"/>
</dbReference>
<dbReference type="PIRSF" id="PIRSF001434">
    <property type="entry name" value="CGS"/>
    <property type="match status" value="1"/>
</dbReference>
<dbReference type="InterPro" id="IPR015422">
    <property type="entry name" value="PyrdxlP-dep_Trfase_small"/>
</dbReference>
<dbReference type="SUPFAM" id="SSF53383">
    <property type="entry name" value="PLP-dependent transferases"/>
    <property type="match status" value="1"/>
</dbReference>
<gene>
    <name evidence="7" type="ORF">DK427_14300</name>
</gene>
<dbReference type="PANTHER" id="PTHR43797:SF2">
    <property type="entry name" value="HOMOCYSTEINE_CYSTEINE SYNTHASE"/>
    <property type="match status" value="1"/>
</dbReference>
<proteinExistence type="inferred from homology"/>
<dbReference type="Gene3D" id="3.90.1150.10">
    <property type="entry name" value="Aspartate Aminotransferase, domain 1"/>
    <property type="match status" value="1"/>
</dbReference>
<dbReference type="AlphaFoldDB" id="A0A2U8VSJ0"/>
<evidence type="ECO:0000256" key="5">
    <source>
        <dbReference type="PIRSR" id="PIRSR001434-2"/>
    </source>
</evidence>
<feature type="modified residue" description="N6-(pyridoxal phosphate)lysine" evidence="5">
    <location>
        <position position="209"/>
    </location>
</feature>
<dbReference type="GO" id="GO:0030170">
    <property type="term" value="F:pyridoxal phosphate binding"/>
    <property type="evidence" value="ECO:0007669"/>
    <property type="project" value="InterPro"/>
</dbReference>
<dbReference type="GO" id="GO:0006535">
    <property type="term" value="P:cysteine biosynthetic process from serine"/>
    <property type="evidence" value="ECO:0007669"/>
    <property type="project" value="TreeGrafter"/>
</dbReference>
<dbReference type="Proteomes" id="UP000246058">
    <property type="component" value="Chromosome"/>
</dbReference>
<dbReference type="FunFam" id="3.40.640.10:FF:000035">
    <property type="entry name" value="O-succinylhomoserine sulfhydrylase"/>
    <property type="match status" value="1"/>
</dbReference>
<evidence type="ECO:0000256" key="3">
    <source>
        <dbReference type="ARBA" id="ARBA00022679"/>
    </source>
</evidence>
<keyword evidence="8" id="KW-1185">Reference proteome</keyword>
<dbReference type="GO" id="GO:0019346">
    <property type="term" value="P:transsulfuration"/>
    <property type="evidence" value="ECO:0007669"/>
    <property type="project" value="InterPro"/>
</dbReference>
<dbReference type="InterPro" id="IPR015421">
    <property type="entry name" value="PyrdxlP-dep_Trfase_major"/>
</dbReference>
<reference evidence="7 8" key="1">
    <citation type="submission" date="2018-05" db="EMBL/GenBank/DDBJ databases">
        <title>Complete Genome Sequence of Methylobacterium sp. 17Sr1-43.</title>
        <authorList>
            <person name="Srinivasan S."/>
        </authorList>
    </citation>
    <scope>NUCLEOTIDE SEQUENCE [LARGE SCALE GENOMIC DNA]</scope>
    <source>
        <strain evidence="7 8">17Sr1-43</strain>
    </source>
</reference>
<dbReference type="NCBIfam" id="NF004650">
    <property type="entry name" value="PRK05994.1"/>
    <property type="match status" value="1"/>
</dbReference>
<dbReference type="GO" id="GO:0004124">
    <property type="term" value="F:cysteine synthase activity"/>
    <property type="evidence" value="ECO:0007669"/>
    <property type="project" value="TreeGrafter"/>
</dbReference>
<dbReference type="InterPro" id="IPR000277">
    <property type="entry name" value="Cys/Met-Metab_PyrdxlP-dep_enz"/>
</dbReference>
<keyword evidence="4 5" id="KW-0663">Pyridoxal phosphate</keyword>
<evidence type="ECO:0000256" key="1">
    <source>
        <dbReference type="ARBA" id="ARBA00001933"/>
    </source>
</evidence>
<dbReference type="RefSeq" id="WP_109951848.1">
    <property type="nucleotide sequence ID" value="NZ_CP029551.1"/>
</dbReference>
<dbReference type="InterPro" id="IPR054542">
    <property type="entry name" value="Cys_met_metab_PP"/>
</dbReference>
<sequence>MSDRQPGFETLAIHAGAAPDATTGARATPIYQTTSFVFEDVDHAASLFGLQAFGNIYSRITNPTNAVLEERIAALEGGTAAVAVASGHAAEFLTMHALMQPGDQFVAANKLYGGSINQFNHSYKSFGWEVAWADADDPASFEAAITPRTKAIFCESIANPGGVITDIRALSEVARRHNIPLVVDNTMATPYLIRPFEHGADIVVHSATKFLGGHGNSIGGLIVDGGTFNWAGDERYPMLSGPRPEYAGMVLSETFGNFGFAIAVRVLGLRDLGPALSPFNAFLILNGIETLPLRMQRHADNALTVATHLAGHDAVAWVSYPGLPSDRYHALAQRYTPKGAGAVFTFGLKGGYEAGVKLVSNLQLFSHLANIGDTRSLVIHPASTTHRQLTDAQKSAAGAGPEVVRLSIGLEDPADLIADLDAALRA</sequence>
<evidence type="ECO:0000313" key="8">
    <source>
        <dbReference type="Proteomes" id="UP000246058"/>
    </source>
</evidence>
<dbReference type="KEGG" id="meti:DK427_14300"/>
<evidence type="ECO:0000256" key="4">
    <source>
        <dbReference type="ARBA" id="ARBA00022898"/>
    </source>
</evidence>
<evidence type="ECO:0000256" key="6">
    <source>
        <dbReference type="RuleBase" id="RU362118"/>
    </source>
</evidence>
<comment type="cofactor">
    <cofactor evidence="1 6">
        <name>pyridoxal 5'-phosphate</name>
        <dbReference type="ChEBI" id="CHEBI:597326"/>
    </cofactor>
</comment>
<dbReference type="GO" id="GO:0005737">
    <property type="term" value="C:cytoplasm"/>
    <property type="evidence" value="ECO:0007669"/>
    <property type="project" value="TreeGrafter"/>
</dbReference>
<dbReference type="CDD" id="cd00614">
    <property type="entry name" value="CGS_like"/>
    <property type="match status" value="1"/>
</dbReference>
<accession>A0A2U8VSJ0</accession>
<comment type="similarity">
    <text evidence="2 6">Belongs to the trans-sulfuration enzymes family.</text>
</comment>
<dbReference type="OrthoDB" id="7316598at2"/>
<dbReference type="InterPro" id="IPR006235">
    <property type="entry name" value="OAc-hSer/O-AcSer_sulfhydrylase"/>
</dbReference>
<dbReference type="GO" id="GO:0071269">
    <property type="term" value="P:L-homocysteine biosynthetic process"/>
    <property type="evidence" value="ECO:0007669"/>
    <property type="project" value="TreeGrafter"/>
</dbReference>
<evidence type="ECO:0000313" key="7">
    <source>
        <dbReference type="EMBL" id="AWN36759.1"/>
    </source>
</evidence>
<dbReference type="PROSITE" id="PS00868">
    <property type="entry name" value="CYS_MET_METAB_PP"/>
    <property type="match status" value="1"/>
</dbReference>
<protein>
    <submittedName>
        <fullName evidence="7">O-acetylhomoserine aminocarboxypropyltransferase</fullName>
    </submittedName>
</protein>
<dbReference type="PANTHER" id="PTHR43797">
    <property type="entry name" value="HOMOCYSTEINE/CYSTEINE SYNTHASE"/>
    <property type="match status" value="1"/>
</dbReference>
<dbReference type="NCBIfam" id="TIGR01326">
    <property type="entry name" value="OAH_OAS_sulfhy"/>
    <property type="match status" value="1"/>
</dbReference>